<comment type="caution">
    <text evidence="2">The sequence shown here is derived from an EMBL/GenBank/DDBJ whole genome shotgun (WGS) entry which is preliminary data.</text>
</comment>
<dbReference type="SUPFAM" id="SSF88723">
    <property type="entry name" value="PIN domain-like"/>
    <property type="match status" value="1"/>
</dbReference>
<dbReference type="EMBL" id="VSSQ01017277">
    <property type="protein sequence ID" value="MPM59410.1"/>
    <property type="molecule type" value="Genomic_DNA"/>
</dbReference>
<sequence>MNNIFDLNEYKFSKEENYLFDANVWLNVFAPFTFETKKVHDIYSKMFRDILESNCNIYTTNIIVSEVVNRISQNQYKLCRNKYFEKGDPTLGNFDHKTFRETDFYKDEIAYDISNQIQNIASYSKLCDVSTGNNDFLYDVAEIFEKCTLDFNDIIYLKTCEENSLALITHDRDFKDCEIKIITANKAMLESN</sequence>
<dbReference type="InterPro" id="IPR002716">
    <property type="entry name" value="PIN_dom"/>
</dbReference>
<evidence type="ECO:0000313" key="2">
    <source>
        <dbReference type="EMBL" id="MPM59410.1"/>
    </source>
</evidence>
<dbReference type="AlphaFoldDB" id="A0A645B1T5"/>
<organism evidence="2">
    <name type="scientific">bioreactor metagenome</name>
    <dbReference type="NCBI Taxonomy" id="1076179"/>
    <lineage>
        <taxon>unclassified sequences</taxon>
        <taxon>metagenomes</taxon>
        <taxon>ecological metagenomes</taxon>
    </lineage>
</organism>
<dbReference type="Pfam" id="PF01850">
    <property type="entry name" value="PIN"/>
    <property type="match status" value="1"/>
</dbReference>
<protein>
    <recommendedName>
        <fullName evidence="1">PIN domain-containing protein</fullName>
    </recommendedName>
</protein>
<name>A0A645B1T5_9ZZZZ</name>
<proteinExistence type="predicted"/>
<dbReference type="InterPro" id="IPR029060">
    <property type="entry name" value="PIN-like_dom_sf"/>
</dbReference>
<reference evidence="2" key="1">
    <citation type="submission" date="2019-08" db="EMBL/GenBank/DDBJ databases">
        <authorList>
            <person name="Kucharzyk K."/>
            <person name="Murdoch R.W."/>
            <person name="Higgins S."/>
            <person name="Loffler F."/>
        </authorList>
    </citation>
    <scope>NUCLEOTIDE SEQUENCE</scope>
</reference>
<dbReference type="Gene3D" id="3.40.50.1010">
    <property type="entry name" value="5'-nuclease"/>
    <property type="match status" value="1"/>
</dbReference>
<accession>A0A645B1T5</accession>
<feature type="domain" description="PIN" evidence="1">
    <location>
        <begin position="18"/>
        <end position="176"/>
    </location>
</feature>
<evidence type="ECO:0000259" key="1">
    <source>
        <dbReference type="Pfam" id="PF01850"/>
    </source>
</evidence>
<gene>
    <name evidence="2" type="ORF">SDC9_106252</name>
</gene>